<accession>A0A0G1VCQ8</accession>
<reference evidence="7" key="1">
    <citation type="journal article" date="2015" name="Nature">
        <title>rRNA introns, odd ribosomes, and small enigmatic genomes across a large radiation of phyla.</title>
        <authorList>
            <person name="Brown C.T."/>
            <person name="Hug L.A."/>
            <person name="Thomas B.C."/>
            <person name="Sharon I."/>
            <person name="Castelle C.J."/>
            <person name="Singh A."/>
            <person name="Wilkins M.J."/>
            <person name="Williams K.H."/>
            <person name="Banfield J.F."/>
        </authorList>
    </citation>
    <scope>NUCLEOTIDE SEQUENCE [LARGE SCALE GENOMIC DNA]</scope>
</reference>
<dbReference type="Pfam" id="PF01979">
    <property type="entry name" value="Amidohydro_1"/>
    <property type="match status" value="1"/>
</dbReference>
<dbReference type="InterPro" id="IPR032466">
    <property type="entry name" value="Metal_Hydrolase"/>
</dbReference>
<dbReference type="SUPFAM" id="SSF51556">
    <property type="entry name" value="Metallo-dependent hydrolases"/>
    <property type="match status" value="1"/>
</dbReference>
<dbReference type="Proteomes" id="UP000034879">
    <property type="component" value="Unassembled WGS sequence"/>
</dbReference>
<dbReference type="SUPFAM" id="SSF51338">
    <property type="entry name" value="Composite domain of metallo-dependent hydrolases"/>
    <property type="match status" value="1"/>
</dbReference>
<dbReference type="Gene3D" id="3.20.20.140">
    <property type="entry name" value="Metal-dependent hydrolases"/>
    <property type="match status" value="1"/>
</dbReference>
<name>A0A0G1VCQ8_9BACT</name>
<dbReference type="AlphaFoldDB" id="A0A0G1VCQ8"/>
<evidence type="ECO:0000313" key="8">
    <source>
        <dbReference type="Proteomes" id="UP000034879"/>
    </source>
</evidence>
<protein>
    <submittedName>
        <fullName evidence="7">Allantoinase</fullName>
    </submittedName>
</protein>
<comment type="similarity">
    <text evidence="3">Belongs to the metallo-dependent hydrolases superfamily. DHOase family. Class I DHOase subfamily.</text>
</comment>
<dbReference type="InterPro" id="IPR050138">
    <property type="entry name" value="DHOase/Allantoinase_Hydrolase"/>
</dbReference>
<proteinExistence type="inferred from homology"/>
<dbReference type="InterPro" id="IPR011059">
    <property type="entry name" value="Metal-dep_hydrolase_composite"/>
</dbReference>
<evidence type="ECO:0000256" key="3">
    <source>
        <dbReference type="ARBA" id="ARBA00010286"/>
    </source>
</evidence>
<feature type="domain" description="Amidohydrolase-related" evidence="6">
    <location>
        <begin position="46"/>
        <end position="405"/>
    </location>
</feature>
<comment type="cofactor">
    <cofactor evidence="1">
        <name>Zn(2+)</name>
        <dbReference type="ChEBI" id="CHEBI:29105"/>
    </cofactor>
</comment>
<dbReference type="GO" id="GO:0006145">
    <property type="term" value="P:purine nucleobase catabolic process"/>
    <property type="evidence" value="ECO:0007669"/>
    <property type="project" value="TreeGrafter"/>
</dbReference>
<keyword evidence="5" id="KW-0378">Hydrolase</keyword>
<evidence type="ECO:0000256" key="2">
    <source>
        <dbReference type="ARBA" id="ARBA00002368"/>
    </source>
</evidence>
<comment type="caution">
    <text evidence="7">The sequence shown here is derived from an EMBL/GenBank/DDBJ whole genome shotgun (WGS) entry which is preliminary data.</text>
</comment>
<organism evidence="7 8">
    <name type="scientific">Candidatus Nomurabacteria bacterium GW2011_GWB1_47_6</name>
    <dbReference type="NCBI Taxonomy" id="1618749"/>
    <lineage>
        <taxon>Bacteria</taxon>
        <taxon>Candidatus Nomuraibacteriota</taxon>
    </lineage>
</organism>
<dbReference type="InterPro" id="IPR006680">
    <property type="entry name" value="Amidohydro-rel"/>
</dbReference>
<dbReference type="GO" id="GO:0005737">
    <property type="term" value="C:cytoplasm"/>
    <property type="evidence" value="ECO:0007669"/>
    <property type="project" value="TreeGrafter"/>
</dbReference>
<dbReference type="PANTHER" id="PTHR43668">
    <property type="entry name" value="ALLANTOINASE"/>
    <property type="match status" value="1"/>
</dbReference>
<dbReference type="PANTHER" id="PTHR43668:SF4">
    <property type="entry name" value="ALLANTOINASE"/>
    <property type="match status" value="1"/>
</dbReference>
<evidence type="ECO:0000256" key="5">
    <source>
        <dbReference type="ARBA" id="ARBA00022801"/>
    </source>
</evidence>
<evidence type="ECO:0000313" key="7">
    <source>
        <dbReference type="EMBL" id="KKU75938.1"/>
    </source>
</evidence>
<sequence length="409" mass="45781">MFTLEGNIVTNKGIFRKSIEINDSGIISKIGSPTGAADFIFWEELIFPGFIDLHVHAREDAGHAQDYKEDFTTAGEAAIHGGVVALADMPNNTILPVDDKSYLGKVELAKKSTADVLLYAILTPASKPLSFPVPYKAFTSKSVGEAFFSQFPDLEEAVKKYQGQNISFHCEDPEIIRQNQNQLTHEKQRPKEAEIRAIEFVLHLIEKYNIKGKICHCSTVEGLEKIINAKKRGVTVTVEVTPHHLYFDEAMLNEGNRNLLQVNPPIRGNKENRLALIEALRKGEIDYLASDHAPHTVEEKEKGASGLPQLDTFGPFVAWLMKEHDFTPEEIARVCSENPANFFNEFKDIKYGKIEEGYTGSLTILDINKPIMITKEILKTKCGWSPFERVTFPGSVVMTIVKGKVYKNA</sequence>
<dbReference type="NCBIfam" id="TIGR00857">
    <property type="entry name" value="pyrC_multi"/>
    <property type="match status" value="1"/>
</dbReference>
<evidence type="ECO:0000256" key="4">
    <source>
        <dbReference type="ARBA" id="ARBA00022723"/>
    </source>
</evidence>
<comment type="function">
    <text evidence="2">Catalyzes the reversible cyclization of carbamoyl aspartate to dihydroorotate.</text>
</comment>
<keyword evidence="4" id="KW-0479">Metal-binding</keyword>
<dbReference type="PROSITE" id="PS00483">
    <property type="entry name" value="DIHYDROOROTASE_2"/>
    <property type="match status" value="1"/>
</dbReference>
<evidence type="ECO:0000256" key="1">
    <source>
        <dbReference type="ARBA" id="ARBA00001947"/>
    </source>
</evidence>
<dbReference type="PATRIC" id="fig|1618749.3.peg.34"/>
<evidence type="ECO:0000259" key="6">
    <source>
        <dbReference type="Pfam" id="PF01979"/>
    </source>
</evidence>
<dbReference type="EMBL" id="LCOJ01000001">
    <property type="protein sequence ID" value="KKU75938.1"/>
    <property type="molecule type" value="Genomic_DNA"/>
</dbReference>
<dbReference type="GO" id="GO:0004038">
    <property type="term" value="F:allantoinase activity"/>
    <property type="evidence" value="ECO:0007669"/>
    <property type="project" value="TreeGrafter"/>
</dbReference>
<dbReference type="GO" id="GO:0046872">
    <property type="term" value="F:metal ion binding"/>
    <property type="evidence" value="ECO:0007669"/>
    <property type="project" value="UniProtKB-KW"/>
</dbReference>
<dbReference type="InterPro" id="IPR002195">
    <property type="entry name" value="Dihydroorotase_CS"/>
</dbReference>
<gene>
    <name evidence="7" type="ORF">UY01_C0001G0034</name>
</gene>